<dbReference type="InterPro" id="IPR012462">
    <property type="entry name" value="UFSP1/2_DUB_cat"/>
</dbReference>
<evidence type="ECO:0000256" key="2">
    <source>
        <dbReference type="ARBA" id="ARBA00022801"/>
    </source>
</evidence>
<dbReference type="InterPro" id="IPR038765">
    <property type="entry name" value="Papain-like_cys_pep_sf"/>
</dbReference>
<feature type="domain" description="UFSP1/2/DUB catalytic" evidence="3">
    <location>
        <begin position="354"/>
        <end position="536"/>
    </location>
</feature>
<dbReference type="SUPFAM" id="SSF54001">
    <property type="entry name" value="Cysteine proteinases"/>
    <property type="match status" value="1"/>
</dbReference>
<keyword evidence="2" id="KW-0378">Hydrolase</keyword>
<name>A0A8R1YD12_PRIPA</name>
<comment type="similarity">
    <text evidence="1">Belongs to the peptidase C78 family.</text>
</comment>
<gene>
    <name evidence="4" type="primary">WBGene00106712</name>
</gene>
<evidence type="ECO:0000259" key="3">
    <source>
        <dbReference type="Pfam" id="PF07910"/>
    </source>
</evidence>
<dbReference type="GO" id="GO:0050921">
    <property type="term" value="P:positive regulation of chemotaxis"/>
    <property type="evidence" value="ECO:0007669"/>
    <property type="project" value="EnsemblMetazoa"/>
</dbReference>
<dbReference type="PANTHER" id="PTHR48153">
    <property type="entry name" value="UFM1-SPECIFIC PROTEASE 2"/>
    <property type="match status" value="1"/>
</dbReference>
<evidence type="ECO:0000256" key="1">
    <source>
        <dbReference type="ARBA" id="ARBA00008552"/>
    </source>
</evidence>
<dbReference type="GO" id="GO:0045471">
    <property type="term" value="P:response to ethanol"/>
    <property type="evidence" value="ECO:0007669"/>
    <property type="project" value="EnsemblMetazoa"/>
</dbReference>
<dbReference type="OrthoDB" id="417506at2759"/>
<reference evidence="5" key="1">
    <citation type="journal article" date="2008" name="Nat. Genet.">
        <title>The Pristionchus pacificus genome provides a unique perspective on nematode lifestyle and parasitism.</title>
        <authorList>
            <person name="Dieterich C."/>
            <person name="Clifton S.W."/>
            <person name="Schuster L.N."/>
            <person name="Chinwalla A."/>
            <person name="Delehaunty K."/>
            <person name="Dinkelacker I."/>
            <person name="Fulton L."/>
            <person name="Fulton R."/>
            <person name="Godfrey J."/>
            <person name="Minx P."/>
            <person name="Mitreva M."/>
            <person name="Roeseler W."/>
            <person name="Tian H."/>
            <person name="Witte H."/>
            <person name="Yang S.P."/>
            <person name="Wilson R.K."/>
            <person name="Sommer R.J."/>
        </authorList>
    </citation>
    <scope>NUCLEOTIDE SEQUENCE [LARGE SCALE GENOMIC DNA]</scope>
    <source>
        <strain evidence="5">PS312</strain>
    </source>
</reference>
<dbReference type="GO" id="GO:0006508">
    <property type="term" value="P:proteolysis"/>
    <property type="evidence" value="ECO:0007669"/>
    <property type="project" value="EnsemblMetazoa"/>
</dbReference>
<dbReference type="AlphaFoldDB" id="A0A8R1YD12"/>
<evidence type="ECO:0000313" key="5">
    <source>
        <dbReference type="Proteomes" id="UP000005239"/>
    </source>
</evidence>
<organism evidence="4 5">
    <name type="scientific">Pristionchus pacificus</name>
    <name type="common">Parasitic nematode worm</name>
    <dbReference type="NCBI Taxonomy" id="54126"/>
    <lineage>
        <taxon>Eukaryota</taxon>
        <taxon>Metazoa</taxon>
        <taxon>Ecdysozoa</taxon>
        <taxon>Nematoda</taxon>
        <taxon>Chromadorea</taxon>
        <taxon>Rhabditida</taxon>
        <taxon>Rhabditina</taxon>
        <taxon>Diplogasteromorpha</taxon>
        <taxon>Diplogasteroidea</taxon>
        <taxon>Neodiplogasteridae</taxon>
        <taxon>Pristionchus</taxon>
    </lineage>
</organism>
<evidence type="ECO:0000313" key="4">
    <source>
        <dbReference type="EnsemblMetazoa" id="PPA17158.1"/>
    </source>
</evidence>
<keyword evidence="5" id="KW-1185">Reference proteome</keyword>
<proteinExistence type="inferred from homology"/>
<dbReference type="GO" id="GO:0071567">
    <property type="term" value="F:deUFMylase activity"/>
    <property type="evidence" value="ECO:0007669"/>
    <property type="project" value="EnsemblMetazoa"/>
</dbReference>
<protein>
    <recommendedName>
        <fullName evidence="3">UFSP1/2/DUB catalytic domain-containing protein</fullName>
    </recommendedName>
</protein>
<dbReference type="GO" id="GO:0097499">
    <property type="term" value="P:protein localization to non-motile cilium"/>
    <property type="evidence" value="ECO:0007669"/>
    <property type="project" value="EnsemblMetazoa"/>
</dbReference>
<reference evidence="4" key="2">
    <citation type="submission" date="2022-06" db="UniProtKB">
        <authorList>
            <consortium name="EnsemblMetazoa"/>
        </authorList>
    </citation>
    <scope>IDENTIFICATION</scope>
    <source>
        <strain evidence="4">PS312</strain>
    </source>
</reference>
<dbReference type="Proteomes" id="UP000005239">
    <property type="component" value="Unassembled WGS sequence"/>
</dbReference>
<dbReference type="GO" id="GO:0032991">
    <property type="term" value="C:protein-containing complex"/>
    <property type="evidence" value="ECO:0007669"/>
    <property type="project" value="EnsemblMetazoa"/>
</dbReference>
<accession>A0A8R1YD12</accession>
<dbReference type="PANTHER" id="PTHR48153:SF2">
    <property type="entry name" value="UFM1-SPECIFIC PROTEASE 2"/>
    <property type="match status" value="1"/>
</dbReference>
<dbReference type="Gene3D" id="3.90.70.130">
    <property type="match status" value="1"/>
</dbReference>
<dbReference type="EnsemblMetazoa" id="PPA17158.1">
    <property type="protein sequence ID" value="PPA17158.1"/>
    <property type="gene ID" value="WBGene00106712"/>
</dbReference>
<dbReference type="Pfam" id="PF07910">
    <property type="entry name" value="Peptidase_C78"/>
    <property type="match status" value="1"/>
</dbReference>
<sequence length="546" mass="61124">DSRMKEWSIDWDLLYQNYTNFTAWEGEDVPCFGILFGSKEFSRIHLPLFTKTIDGPTLHQMRSLMSSDLELIGVIKVGAYDVGVTVPKGGIEIKLHREHLVIRDSDGIKRANSFLVDVPGADGGVPRYAVARISFNVTLRQGNEPHELASAFEAQLTIIETMSFLTPDKKVISSRSTDKEKSPISGTGSPFVRLLAMQCLSPPPGEEESLVPIVRVAKGATECRIVSVPLEVSAVVLDSDSSLALHKRLLEAFRRRLDQTHNIMQTALRKKGASLEVISALFLPTGWSRHLHIQQTAVMESEEVGVEYRRRLHRLFNLPRSFPALRSGQNLLSSTPGLLRDIHKNVKNYKSCGEIAVVRPGYDYYHYMQQGFDDCQWGCAYRSLQTIVSWFLINGLADGKVPTHKEIQQCLVDIQDKPANFVGSKKWIGSTELGFVLETKYNIQYKIMTTNSGIEVAERARELLYHFKRVGSPVMIGGGQLAHTILGVDMNVETGEARFLVLDPHYTGRDELPAALSGGCEWKTAKFWQADAFYNCLMPQIPINVI</sequence>